<keyword evidence="3" id="KW-1185">Reference proteome</keyword>
<dbReference type="SUPFAM" id="SSF74924">
    <property type="entry name" value="Cap-Gly domain"/>
    <property type="match status" value="1"/>
</dbReference>
<feature type="compositionally biased region" description="Polar residues" evidence="1">
    <location>
        <begin position="556"/>
        <end position="573"/>
    </location>
</feature>
<evidence type="ECO:0000313" key="2">
    <source>
        <dbReference type="EMBL" id="ETO27042.1"/>
    </source>
</evidence>
<organism evidence="2 3">
    <name type="scientific">Reticulomyxa filosa</name>
    <dbReference type="NCBI Taxonomy" id="46433"/>
    <lineage>
        <taxon>Eukaryota</taxon>
        <taxon>Sar</taxon>
        <taxon>Rhizaria</taxon>
        <taxon>Retaria</taxon>
        <taxon>Foraminifera</taxon>
        <taxon>Monothalamids</taxon>
        <taxon>Reticulomyxidae</taxon>
        <taxon>Reticulomyxa</taxon>
    </lineage>
</organism>
<reference evidence="2 3" key="1">
    <citation type="journal article" date="2013" name="Curr. Biol.">
        <title>The Genome of the Foraminiferan Reticulomyxa filosa.</title>
        <authorList>
            <person name="Glockner G."/>
            <person name="Hulsmann N."/>
            <person name="Schleicher M."/>
            <person name="Noegel A.A."/>
            <person name="Eichinger L."/>
            <person name="Gallinger C."/>
            <person name="Pawlowski J."/>
            <person name="Sierra R."/>
            <person name="Euteneuer U."/>
            <person name="Pillet L."/>
            <person name="Moustafa A."/>
            <person name="Platzer M."/>
            <person name="Groth M."/>
            <person name="Szafranski K."/>
            <person name="Schliwa M."/>
        </authorList>
    </citation>
    <scope>NUCLEOTIDE SEQUENCE [LARGE SCALE GENOMIC DNA]</scope>
</reference>
<feature type="region of interest" description="Disordered" evidence="1">
    <location>
        <begin position="195"/>
        <end position="222"/>
    </location>
</feature>
<feature type="region of interest" description="Disordered" evidence="1">
    <location>
        <begin position="246"/>
        <end position="629"/>
    </location>
</feature>
<feature type="compositionally biased region" description="Basic and acidic residues" evidence="1">
    <location>
        <begin position="332"/>
        <end position="351"/>
    </location>
</feature>
<sequence>MCVNCLYTYTKRYIGGLDKQHRPTEDYYLGMECFEPIKEGHDGHIGNIEYFVTKMTHHHGTLVPFSQFKCKLSSADVIWFLFQSYFQSVHLLYQSFEVAKVLLDQMKESEKEMQKSADALNQVTTSTHEHMANAGLLNKLVQSSSNRLYGGSSIQPIDLNKRSFDFFFFAFKVLLFDEKEKEKDCEDEDQIINDEEMMMSNDRQPQITRSTTGSLPTHDRSTLNSSVFNAYLRESQPHTVYARHTTTATSNKDNNNNNNNSNINNNNNININNKDDNSNDNDDDKNVVTNKKSKHKRQKASSASLTNEGEIGYNEDEDDDNRSDNDIDMMSDEGKDGNPKYQIQKKEDPRQEHHHGSHKKQKQKGRLDTTTGQGRDTVKKPKKRIKRDGYVSDDSGRKLTKINKKKKNARKHVHAGTNKKHLPRESLESSMNGDNTPSYDRTMMKDKQLHLNQPSQHHKKKKVDDAFYSKNTPSGSRKHKRRHRHEIEGDVSDETHQTKSKSPEDSANQMSGGDWVFLTGDDDDEKDEQYNSENEAPERTHATDEVSENDEDNRLMQDTPSEYSMTQSEVSLISENTETRVTRTTNRSRDRHSIDSDETLTKKTLEKSVHLSPSQHHQGHRSKDTQDNLSQTDNISIHKHVANNSWTKEAKEPSLSIPQTHYSVVSVDSSLHDTNMEEPIPFMIKANVPNEISRAAFQRKLGGVVPTRIFERSSGGNCRFIIALFADSTAAQVAYSMLTLDKIECGVPVQVSDSPIDDDNIANKNFNSKPTLQMILSNQSTEDAEEEIHVKKI</sequence>
<dbReference type="AlphaFoldDB" id="X6NNT9"/>
<accession>X6NNT9</accession>
<feature type="compositionally biased region" description="Basic residues" evidence="1">
    <location>
        <begin position="398"/>
        <end position="422"/>
    </location>
</feature>
<protein>
    <submittedName>
        <fullName evidence="2">Zinc finger, C3HC4 type</fullName>
    </submittedName>
</protein>
<feature type="compositionally biased region" description="Polar residues" evidence="1">
    <location>
        <begin position="201"/>
        <end position="215"/>
    </location>
</feature>
<dbReference type="InterPro" id="IPR036859">
    <property type="entry name" value="CAP-Gly_dom_sf"/>
</dbReference>
<gene>
    <name evidence="2" type="ORF">RFI_10092</name>
</gene>
<feature type="compositionally biased region" description="Low complexity" evidence="1">
    <location>
        <begin position="250"/>
        <end position="272"/>
    </location>
</feature>
<dbReference type="OrthoDB" id="10038993at2759"/>
<feature type="compositionally biased region" description="Basic and acidic residues" evidence="1">
    <location>
        <begin position="577"/>
        <end position="609"/>
    </location>
</feature>
<comment type="caution">
    <text evidence="2">The sequence shown here is derived from an EMBL/GenBank/DDBJ whole genome shotgun (WGS) entry which is preliminary data.</text>
</comment>
<proteinExistence type="predicted"/>
<name>X6NNT9_RETFI</name>
<dbReference type="Proteomes" id="UP000023152">
    <property type="component" value="Unassembled WGS sequence"/>
</dbReference>
<evidence type="ECO:0000313" key="3">
    <source>
        <dbReference type="Proteomes" id="UP000023152"/>
    </source>
</evidence>
<feature type="compositionally biased region" description="Basic and acidic residues" evidence="1">
    <location>
        <begin position="387"/>
        <end position="397"/>
    </location>
</feature>
<feature type="compositionally biased region" description="Basic residues" evidence="1">
    <location>
        <begin position="352"/>
        <end position="364"/>
    </location>
</feature>
<dbReference type="EMBL" id="ASPP01007497">
    <property type="protein sequence ID" value="ETO27042.1"/>
    <property type="molecule type" value="Genomic_DNA"/>
</dbReference>
<evidence type="ECO:0000256" key="1">
    <source>
        <dbReference type="SAM" id="MobiDB-lite"/>
    </source>
</evidence>
<feature type="compositionally biased region" description="Basic and acidic residues" evidence="1">
    <location>
        <begin position="485"/>
        <end position="504"/>
    </location>
</feature>
<feature type="compositionally biased region" description="Acidic residues" evidence="1">
    <location>
        <begin position="313"/>
        <end position="331"/>
    </location>
</feature>
<feature type="compositionally biased region" description="Polar residues" evidence="1">
    <location>
        <begin position="428"/>
        <end position="439"/>
    </location>
</feature>